<evidence type="ECO:0000256" key="5">
    <source>
        <dbReference type="ARBA" id="ARBA00022801"/>
    </source>
</evidence>
<evidence type="ECO:0000313" key="12">
    <source>
        <dbReference type="Proteomes" id="UP000182063"/>
    </source>
</evidence>
<dbReference type="PANTHER" id="PTHR21666">
    <property type="entry name" value="PEPTIDASE-RELATED"/>
    <property type="match status" value="1"/>
</dbReference>
<dbReference type="AlphaFoldDB" id="A0A1L3ZZZ3"/>
<feature type="domain" description="M23ase beta-sheet core" evidence="9">
    <location>
        <begin position="367"/>
        <end position="462"/>
    </location>
</feature>
<dbReference type="SUPFAM" id="SSF51261">
    <property type="entry name" value="Duplicated hybrid motif"/>
    <property type="match status" value="1"/>
</dbReference>
<dbReference type="Gene3D" id="2.70.70.10">
    <property type="entry name" value="Glucose Permease (Domain IIA)"/>
    <property type="match status" value="1"/>
</dbReference>
<protein>
    <submittedName>
        <fullName evidence="11">Uncharacterized protein</fullName>
    </submittedName>
</protein>
<dbReference type="FunFam" id="2.70.70.10:FF:000006">
    <property type="entry name" value="M23 family peptidase"/>
    <property type="match status" value="1"/>
</dbReference>
<dbReference type="GO" id="GO:0004222">
    <property type="term" value="F:metalloendopeptidase activity"/>
    <property type="evidence" value="ECO:0007669"/>
    <property type="project" value="TreeGrafter"/>
</dbReference>
<dbReference type="Pfam" id="PF01551">
    <property type="entry name" value="Peptidase_M23"/>
    <property type="match status" value="1"/>
</dbReference>
<evidence type="ECO:0000259" key="10">
    <source>
        <dbReference type="Pfam" id="PF19425"/>
    </source>
</evidence>
<feature type="domain" description="Csd3-like second N-terminal" evidence="10">
    <location>
        <begin position="239"/>
        <end position="355"/>
    </location>
</feature>
<evidence type="ECO:0000256" key="8">
    <source>
        <dbReference type="SAM" id="MobiDB-lite"/>
    </source>
</evidence>
<dbReference type="CDD" id="cd12797">
    <property type="entry name" value="M23_peptidase"/>
    <property type="match status" value="1"/>
</dbReference>
<comment type="cofactor">
    <cofactor evidence="1">
        <name>Zn(2+)</name>
        <dbReference type="ChEBI" id="CHEBI:29105"/>
    </cofactor>
</comment>
<keyword evidence="3" id="KW-0645">Protease</keyword>
<keyword evidence="6" id="KW-0862">Zinc</keyword>
<keyword evidence="7" id="KW-0482">Metalloprotease</keyword>
<dbReference type="KEGG" id="sphj:BSL82_15510"/>
<proteinExistence type="predicted"/>
<dbReference type="InterPro" id="IPR050570">
    <property type="entry name" value="Cell_wall_metabolism_enzyme"/>
</dbReference>
<keyword evidence="12" id="KW-1185">Reference proteome</keyword>
<keyword evidence="4" id="KW-0479">Metal-binding</keyword>
<evidence type="ECO:0000256" key="4">
    <source>
        <dbReference type="ARBA" id="ARBA00022723"/>
    </source>
</evidence>
<sequence length="520" mass="54715">MDGAVDGNAVALPSAGAVATFGRAPSLERPTAAARLRSLARDLSGDGDLVVDLGRDIGSANWWRGAITVALLAGSAAFIGARMSPMPAAPVPAYTPTQQIEASAQAIAPLSAQSETGRRLAPTSMVRPLAETPERPQIEVAATLRQGGEMERTLRNAGVSAEDASAAAGLVADAVALSDINRGAALDIVLGRRPNKSVPRPLDSLAFRAAFDLRLAVSRQGGELRLKKIPIAVNDAPLRITGTVGSSLYKSARAAGVPARLVAEYIKALSFGIDFQRDVGANAKFDIIFEHRLAETGETETGKLLYASLDRGGKKLQMMRWTLGGREQFFDASGEATQKGLMRTPVDGARLTSGFGMRLHPLLGYSRMHKGVDFGAPHGAPILAAAAGRIEFAGSNRGYGKYVKISHGNGLATAYAHMSRFKVSAGQRVQQGQVIGYVGSTGMSTGPHLHYELYRNGRAVDPRSVKFTSRTQLAGRDLNAFKAKLGGLMQIASGPKTTPGKATALAQSKAPNEAKDRAKI</sequence>
<keyword evidence="5" id="KW-0378">Hydrolase</keyword>
<feature type="region of interest" description="Disordered" evidence="8">
    <location>
        <begin position="493"/>
        <end position="520"/>
    </location>
</feature>
<dbReference type="InterPro" id="IPR016047">
    <property type="entry name" value="M23ase_b-sheet_dom"/>
</dbReference>
<evidence type="ECO:0000256" key="3">
    <source>
        <dbReference type="ARBA" id="ARBA00022670"/>
    </source>
</evidence>
<evidence type="ECO:0000313" key="11">
    <source>
        <dbReference type="EMBL" id="API61204.1"/>
    </source>
</evidence>
<comment type="subcellular location">
    <subcellularLocation>
        <location evidence="2">Cell envelope</location>
    </subcellularLocation>
</comment>
<dbReference type="EMBL" id="CP018221">
    <property type="protein sequence ID" value="API61204.1"/>
    <property type="molecule type" value="Genomic_DNA"/>
</dbReference>
<dbReference type="STRING" id="1921510.BSL82_15510"/>
<evidence type="ECO:0000256" key="1">
    <source>
        <dbReference type="ARBA" id="ARBA00001947"/>
    </source>
</evidence>
<evidence type="ECO:0000259" key="9">
    <source>
        <dbReference type="Pfam" id="PF01551"/>
    </source>
</evidence>
<accession>A0A1L3ZZZ3</accession>
<name>A0A1L3ZZZ3_9SPHN</name>
<organism evidence="11 12">
    <name type="scientific">Tardibacter chloracetimidivorans</name>
    <dbReference type="NCBI Taxonomy" id="1921510"/>
    <lineage>
        <taxon>Bacteria</taxon>
        <taxon>Pseudomonadati</taxon>
        <taxon>Pseudomonadota</taxon>
        <taxon>Alphaproteobacteria</taxon>
        <taxon>Sphingomonadales</taxon>
        <taxon>Sphingomonadaceae</taxon>
        <taxon>Tardibacter</taxon>
    </lineage>
</organism>
<dbReference type="Pfam" id="PF19425">
    <property type="entry name" value="Csd3_N2"/>
    <property type="match status" value="1"/>
</dbReference>
<dbReference type="GO" id="GO:0030313">
    <property type="term" value="C:cell envelope"/>
    <property type="evidence" value="ECO:0007669"/>
    <property type="project" value="UniProtKB-SubCell"/>
</dbReference>
<evidence type="ECO:0000256" key="2">
    <source>
        <dbReference type="ARBA" id="ARBA00004196"/>
    </source>
</evidence>
<dbReference type="Proteomes" id="UP000182063">
    <property type="component" value="Chromosome"/>
</dbReference>
<dbReference type="GO" id="GO:0006508">
    <property type="term" value="P:proteolysis"/>
    <property type="evidence" value="ECO:0007669"/>
    <property type="project" value="UniProtKB-KW"/>
</dbReference>
<evidence type="ECO:0000256" key="7">
    <source>
        <dbReference type="ARBA" id="ARBA00023049"/>
    </source>
</evidence>
<dbReference type="InterPro" id="IPR045834">
    <property type="entry name" value="Csd3_N2"/>
</dbReference>
<dbReference type="InterPro" id="IPR011055">
    <property type="entry name" value="Dup_hybrid_motif"/>
</dbReference>
<gene>
    <name evidence="11" type="ORF">BSL82_15510</name>
</gene>
<evidence type="ECO:0000256" key="6">
    <source>
        <dbReference type="ARBA" id="ARBA00022833"/>
    </source>
</evidence>
<reference evidence="12" key="1">
    <citation type="submission" date="2016-11" db="EMBL/GenBank/DDBJ databases">
        <title>Complete Genome Sequence of alachlor-degrading Sphingomonas sp. strain JJ-A5.</title>
        <authorList>
            <person name="Lee H."/>
            <person name="Ka J.-O."/>
        </authorList>
    </citation>
    <scope>NUCLEOTIDE SEQUENCE [LARGE SCALE GENOMIC DNA]</scope>
    <source>
        <strain evidence="12">JJ-A5</strain>
    </source>
</reference>
<dbReference type="GO" id="GO:0046872">
    <property type="term" value="F:metal ion binding"/>
    <property type="evidence" value="ECO:0007669"/>
    <property type="project" value="UniProtKB-KW"/>
</dbReference>
<dbReference type="PANTHER" id="PTHR21666:SF288">
    <property type="entry name" value="CELL DIVISION PROTEIN YTFB"/>
    <property type="match status" value="1"/>
</dbReference>
<dbReference type="Gene3D" id="3.10.450.350">
    <property type="match status" value="1"/>
</dbReference>